<reference evidence="2" key="1">
    <citation type="journal article" date="2014" name="Int. J. Syst. Evol. Microbiol.">
        <title>Complete genome sequence of Corynebacterium casei LMG S-19264T (=DSM 44701T), isolated from a smear-ripened cheese.</title>
        <authorList>
            <consortium name="US DOE Joint Genome Institute (JGI-PGF)"/>
            <person name="Walter F."/>
            <person name="Albersmeier A."/>
            <person name="Kalinowski J."/>
            <person name="Ruckert C."/>
        </authorList>
    </citation>
    <scope>NUCLEOTIDE SEQUENCE</scope>
    <source>
        <strain evidence="2">JCM 3302</strain>
    </source>
</reference>
<feature type="domain" description="Hemerythrin-like" evidence="1">
    <location>
        <begin position="2"/>
        <end position="118"/>
    </location>
</feature>
<accession>A0A919AGL8</accession>
<name>A0A919AGL8_9ACTN</name>
<keyword evidence="3" id="KW-1185">Reference proteome</keyword>
<dbReference type="Pfam" id="PF01814">
    <property type="entry name" value="Hemerythrin"/>
    <property type="match status" value="1"/>
</dbReference>
<dbReference type="Proteomes" id="UP000641386">
    <property type="component" value="Unassembled WGS sequence"/>
</dbReference>
<evidence type="ECO:0000259" key="1">
    <source>
        <dbReference type="Pfam" id="PF01814"/>
    </source>
</evidence>
<dbReference type="EMBL" id="BNBC01000050">
    <property type="protein sequence ID" value="GHF06395.1"/>
    <property type="molecule type" value="Genomic_DNA"/>
</dbReference>
<proteinExistence type="predicted"/>
<dbReference type="InterPro" id="IPR012312">
    <property type="entry name" value="Hemerythrin-like"/>
</dbReference>
<protein>
    <submittedName>
        <fullName evidence="2">Hemerythrin</fullName>
    </submittedName>
</protein>
<dbReference type="PANTHER" id="PTHR35585:SF1">
    <property type="entry name" value="HHE DOMAIN PROTEIN (AFU_ORTHOLOGUE AFUA_4G00730)"/>
    <property type="match status" value="1"/>
</dbReference>
<reference evidence="2" key="2">
    <citation type="submission" date="2020-09" db="EMBL/GenBank/DDBJ databases">
        <authorList>
            <person name="Sun Q."/>
            <person name="Ohkuma M."/>
        </authorList>
    </citation>
    <scope>NUCLEOTIDE SEQUENCE</scope>
    <source>
        <strain evidence="2">JCM 3302</strain>
    </source>
</reference>
<evidence type="ECO:0000313" key="2">
    <source>
        <dbReference type="EMBL" id="GHF06395.1"/>
    </source>
</evidence>
<dbReference type="PANTHER" id="PTHR35585">
    <property type="entry name" value="HHE DOMAIN PROTEIN (AFU_ORTHOLOGUE AFUA_4G00730)"/>
    <property type="match status" value="1"/>
</dbReference>
<evidence type="ECO:0000313" key="3">
    <source>
        <dbReference type="Proteomes" id="UP000641386"/>
    </source>
</evidence>
<gene>
    <name evidence="2" type="ORF">GCM10014715_73030</name>
</gene>
<comment type="caution">
    <text evidence="2">The sequence shown here is derived from an EMBL/GenBank/DDBJ whole genome shotgun (WGS) entry which is preliminary data.</text>
</comment>
<organism evidence="2 3">
    <name type="scientific">Streptomyces spiralis</name>
    <dbReference type="NCBI Taxonomy" id="66376"/>
    <lineage>
        <taxon>Bacteria</taxon>
        <taxon>Bacillati</taxon>
        <taxon>Actinomycetota</taxon>
        <taxon>Actinomycetes</taxon>
        <taxon>Kitasatosporales</taxon>
        <taxon>Streptomycetaceae</taxon>
        <taxon>Streptomyces</taxon>
    </lineage>
</organism>
<sequence length="179" mass="20214">MEELTEDHRRVRSLFDGIRSARPGSPERLALVERAARELVRHATAERAHLYPAVRRFLPDGDGWAEGELRELQEIEELLKTLEAADPAGEEFVELLLSLVTRVTRHVVEVEQLLFPRLQALCPADVLRDLGAKVRDTRAAAPTRPRPAAPASAPLVRLTTQLWGPLDRIRDAATRRTRR</sequence>
<dbReference type="Gene3D" id="1.20.120.520">
    <property type="entry name" value="nmb1532 protein domain like"/>
    <property type="match status" value="1"/>
</dbReference>
<dbReference type="AlphaFoldDB" id="A0A919AGL8"/>